<protein>
    <recommendedName>
        <fullName evidence="2">RBR-type E3 ubiquitin transferase</fullName>
        <ecNumber evidence="2">2.3.2.31</ecNumber>
    </recommendedName>
</protein>
<dbReference type="SMART" id="SM00647">
    <property type="entry name" value="IBR"/>
    <property type="match status" value="2"/>
</dbReference>
<reference evidence="11 12" key="1">
    <citation type="submission" date="2016-05" db="EMBL/GenBank/DDBJ databases">
        <title>Comparative analysis of secretome profiles of manganese(II)-oxidizing ascomycete fungi.</title>
        <authorList>
            <consortium name="DOE Joint Genome Institute"/>
            <person name="Zeiner C.A."/>
            <person name="Purvine S.O."/>
            <person name="Zink E.M."/>
            <person name="Wu S."/>
            <person name="Pasa-Tolic L."/>
            <person name="Chaput D.L."/>
            <person name="Haridas S."/>
            <person name="Grigoriev I.V."/>
            <person name="Santelli C.M."/>
            <person name="Hansel C.M."/>
        </authorList>
    </citation>
    <scope>NUCLEOTIDE SEQUENCE [LARGE SCALE GENOMIC DNA]</scope>
    <source>
        <strain evidence="11 12">AP3s5-JAC2a</strain>
    </source>
</reference>
<dbReference type="OrthoDB" id="1431934at2759"/>
<keyword evidence="7" id="KW-0833">Ubl conjugation pathway</keyword>
<dbReference type="InterPro" id="IPR031127">
    <property type="entry name" value="E3_UB_ligase_RBR"/>
</dbReference>
<dbReference type="GeneID" id="28766219"/>
<evidence type="ECO:0000256" key="5">
    <source>
        <dbReference type="ARBA" id="ARBA00022737"/>
    </source>
</evidence>
<evidence type="ECO:0000256" key="1">
    <source>
        <dbReference type="ARBA" id="ARBA00001798"/>
    </source>
</evidence>
<dbReference type="CDD" id="cd20335">
    <property type="entry name" value="BRcat_RBR"/>
    <property type="match status" value="1"/>
</dbReference>
<dbReference type="GO" id="GO:0008270">
    <property type="term" value="F:zinc ion binding"/>
    <property type="evidence" value="ECO:0007669"/>
    <property type="project" value="UniProtKB-KW"/>
</dbReference>
<dbReference type="Pfam" id="PF22191">
    <property type="entry name" value="IBR_1"/>
    <property type="match status" value="1"/>
</dbReference>
<gene>
    <name evidence="11" type="ORF">CC84DRAFT_1215681</name>
</gene>
<accession>A0A177CI18</accession>
<dbReference type="GO" id="GO:0061630">
    <property type="term" value="F:ubiquitin protein ligase activity"/>
    <property type="evidence" value="ECO:0007669"/>
    <property type="project" value="UniProtKB-EC"/>
</dbReference>
<keyword evidence="4" id="KW-0479">Metal-binding</keyword>
<keyword evidence="12" id="KW-1185">Reference proteome</keyword>
<dbReference type="InParanoid" id="A0A177CI18"/>
<evidence type="ECO:0000256" key="2">
    <source>
        <dbReference type="ARBA" id="ARBA00012251"/>
    </source>
</evidence>
<dbReference type="InterPro" id="IPR044066">
    <property type="entry name" value="TRIAD_supradom"/>
</dbReference>
<feature type="domain" description="RING-type" evidence="10">
    <location>
        <begin position="85"/>
        <end position="311"/>
    </location>
</feature>
<evidence type="ECO:0000313" key="12">
    <source>
        <dbReference type="Proteomes" id="UP000077069"/>
    </source>
</evidence>
<evidence type="ECO:0000256" key="8">
    <source>
        <dbReference type="ARBA" id="ARBA00022833"/>
    </source>
</evidence>
<dbReference type="Gene3D" id="1.20.120.1750">
    <property type="match status" value="1"/>
</dbReference>
<evidence type="ECO:0000256" key="7">
    <source>
        <dbReference type="ARBA" id="ARBA00022786"/>
    </source>
</evidence>
<keyword evidence="6" id="KW-0863">Zinc-finger</keyword>
<evidence type="ECO:0000256" key="4">
    <source>
        <dbReference type="ARBA" id="ARBA00022723"/>
    </source>
</evidence>
<dbReference type="SUPFAM" id="SSF57850">
    <property type="entry name" value="RING/U-box"/>
    <property type="match status" value="1"/>
</dbReference>
<evidence type="ECO:0000256" key="9">
    <source>
        <dbReference type="SAM" id="MobiDB-lite"/>
    </source>
</evidence>
<comment type="catalytic activity">
    <reaction evidence="1">
        <text>[E2 ubiquitin-conjugating enzyme]-S-ubiquitinyl-L-cysteine + [acceptor protein]-L-lysine = [E2 ubiquitin-conjugating enzyme]-L-cysteine + [acceptor protein]-N(6)-ubiquitinyl-L-lysine.</text>
        <dbReference type="EC" id="2.3.2.31"/>
    </reaction>
</comment>
<feature type="region of interest" description="Disordered" evidence="9">
    <location>
        <begin position="1"/>
        <end position="80"/>
    </location>
</feature>
<proteinExistence type="predicted"/>
<sequence>MARKTATSRKAATAATGSGSSRRPISTRHRNSLAPAVPANPGPPANRAGLRSRKKLGTIAVGQPVTKGNRVEKEAKTKEPKPQPVKKECIICITTRQVSNCAGRGFKAIEGACDHFQNTCNVCIGKMIKEKIVKRDLDEAVLVCAFPDCEHVLDYNAIMTMIFKAMRESWDNALLKHHFSTSDNYVACLYAKCGQYFSIDDCDNKSSIVKSKRGRGRTVTCPYCEEDMCLDCMRPSHGTNSCDEAKLAEENQSLELIKGISKPCPKCGANIQKNGGCNHMKCRHCKHDFCFSCLVGFVPNMQHAEGCSERHPNIMQDPRNWLPDNVDPGNWMDAMMGGPPALQEPEVQNLPPAIRHHINPPPNQVGAPQQPVPNGPFGFGLLQMMRHFAHNNPQVNGNANRGQDQDGN</sequence>
<dbReference type="InterPro" id="IPR002867">
    <property type="entry name" value="IBR_dom"/>
</dbReference>
<dbReference type="Proteomes" id="UP000077069">
    <property type="component" value="Unassembled WGS sequence"/>
</dbReference>
<dbReference type="RefSeq" id="XP_018036997.1">
    <property type="nucleotide sequence ID" value="XM_018182733.1"/>
</dbReference>
<dbReference type="AlphaFoldDB" id="A0A177CI18"/>
<evidence type="ECO:0000256" key="3">
    <source>
        <dbReference type="ARBA" id="ARBA00022679"/>
    </source>
</evidence>
<dbReference type="Pfam" id="PF01485">
    <property type="entry name" value="IBR"/>
    <property type="match status" value="1"/>
</dbReference>
<evidence type="ECO:0000259" key="10">
    <source>
        <dbReference type="PROSITE" id="PS51873"/>
    </source>
</evidence>
<dbReference type="EC" id="2.3.2.31" evidence="2"/>
<dbReference type="Gene3D" id="3.30.40.10">
    <property type="entry name" value="Zinc/RING finger domain, C3HC4 (zinc finger)"/>
    <property type="match status" value="1"/>
</dbReference>
<dbReference type="PANTHER" id="PTHR11685">
    <property type="entry name" value="RBR FAMILY RING FINGER AND IBR DOMAIN-CONTAINING"/>
    <property type="match status" value="1"/>
</dbReference>
<keyword evidence="8" id="KW-0862">Zinc</keyword>
<organism evidence="11 12">
    <name type="scientific">Paraphaeosphaeria sporulosa</name>
    <dbReference type="NCBI Taxonomy" id="1460663"/>
    <lineage>
        <taxon>Eukaryota</taxon>
        <taxon>Fungi</taxon>
        <taxon>Dikarya</taxon>
        <taxon>Ascomycota</taxon>
        <taxon>Pezizomycotina</taxon>
        <taxon>Dothideomycetes</taxon>
        <taxon>Pleosporomycetidae</taxon>
        <taxon>Pleosporales</taxon>
        <taxon>Massarineae</taxon>
        <taxon>Didymosphaeriaceae</taxon>
        <taxon>Paraphaeosphaeria</taxon>
    </lineage>
</organism>
<keyword evidence="5" id="KW-0677">Repeat</keyword>
<dbReference type="PROSITE" id="PS00518">
    <property type="entry name" value="ZF_RING_1"/>
    <property type="match status" value="1"/>
</dbReference>
<dbReference type="STRING" id="1460663.A0A177CI18"/>
<evidence type="ECO:0000313" key="11">
    <source>
        <dbReference type="EMBL" id="OAG06632.1"/>
    </source>
</evidence>
<evidence type="ECO:0000256" key="6">
    <source>
        <dbReference type="ARBA" id="ARBA00022771"/>
    </source>
</evidence>
<dbReference type="InterPro" id="IPR013083">
    <property type="entry name" value="Znf_RING/FYVE/PHD"/>
</dbReference>
<feature type="compositionally biased region" description="Low complexity" evidence="9">
    <location>
        <begin position="8"/>
        <end position="23"/>
    </location>
</feature>
<dbReference type="PROSITE" id="PS51873">
    <property type="entry name" value="TRIAD"/>
    <property type="match status" value="1"/>
</dbReference>
<feature type="compositionally biased region" description="Basic and acidic residues" evidence="9">
    <location>
        <begin position="69"/>
        <end position="80"/>
    </location>
</feature>
<name>A0A177CI18_9PLEO</name>
<dbReference type="GO" id="GO:0016567">
    <property type="term" value="P:protein ubiquitination"/>
    <property type="evidence" value="ECO:0007669"/>
    <property type="project" value="InterPro"/>
</dbReference>
<dbReference type="InterPro" id="IPR017907">
    <property type="entry name" value="Znf_RING_CS"/>
</dbReference>
<keyword evidence="3" id="KW-0808">Transferase</keyword>
<dbReference type="EMBL" id="KV441551">
    <property type="protein sequence ID" value="OAG06632.1"/>
    <property type="molecule type" value="Genomic_DNA"/>
</dbReference>